<dbReference type="Proteomes" id="UP001213799">
    <property type="component" value="Unassembled WGS sequence"/>
</dbReference>
<accession>A0AAD6E6Y8</accession>
<sequence length="78" mass="8620">MPVQSARGRGRRPGSSGTTMGMAVVFKVGVQGECNETAVGYAEIGLLSWECEWMLILSEIFSSTQRAQRTLPHWMQES</sequence>
<dbReference type="GeneID" id="81587125"/>
<evidence type="ECO:0000313" key="1">
    <source>
        <dbReference type="EMBL" id="KAJ5602870.1"/>
    </source>
</evidence>
<reference evidence="1" key="2">
    <citation type="submission" date="2023-01" db="EMBL/GenBank/DDBJ databases">
        <authorList>
            <person name="Petersen C."/>
        </authorList>
    </citation>
    <scope>NUCLEOTIDE SEQUENCE</scope>
    <source>
        <strain evidence="1">IBT 12815</strain>
    </source>
</reference>
<keyword evidence="2" id="KW-1185">Reference proteome</keyword>
<organism evidence="1 2">
    <name type="scientific">Penicillium hordei</name>
    <dbReference type="NCBI Taxonomy" id="40994"/>
    <lineage>
        <taxon>Eukaryota</taxon>
        <taxon>Fungi</taxon>
        <taxon>Dikarya</taxon>
        <taxon>Ascomycota</taxon>
        <taxon>Pezizomycotina</taxon>
        <taxon>Eurotiomycetes</taxon>
        <taxon>Eurotiomycetidae</taxon>
        <taxon>Eurotiales</taxon>
        <taxon>Aspergillaceae</taxon>
        <taxon>Penicillium</taxon>
    </lineage>
</organism>
<dbReference type="EMBL" id="JAQJAE010000003">
    <property type="protein sequence ID" value="KAJ5602870.1"/>
    <property type="molecule type" value="Genomic_DNA"/>
</dbReference>
<protein>
    <submittedName>
        <fullName evidence="1">Uncharacterized protein</fullName>
    </submittedName>
</protein>
<evidence type="ECO:0000313" key="2">
    <source>
        <dbReference type="Proteomes" id="UP001213799"/>
    </source>
</evidence>
<reference evidence="1" key="1">
    <citation type="journal article" date="2023" name="IMA Fungus">
        <title>Comparative genomic study of the Penicillium genus elucidates a diverse pangenome and 15 lateral gene transfer events.</title>
        <authorList>
            <person name="Petersen C."/>
            <person name="Sorensen T."/>
            <person name="Nielsen M.R."/>
            <person name="Sondergaard T.E."/>
            <person name="Sorensen J.L."/>
            <person name="Fitzpatrick D.A."/>
            <person name="Frisvad J.C."/>
            <person name="Nielsen K.L."/>
        </authorList>
    </citation>
    <scope>NUCLEOTIDE SEQUENCE</scope>
    <source>
        <strain evidence="1">IBT 12815</strain>
    </source>
</reference>
<name>A0AAD6E6Y8_9EURO</name>
<gene>
    <name evidence="1" type="ORF">N7537_005826</name>
</gene>
<dbReference type="RefSeq" id="XP_056752668.1">
    <property type="nucleotide sequence ID" value="XM_056896883.1"/>
</dbReference>
<dbReference type="AlphaFoldDB" id="A0AAD6E6Y8"/>
<comment type="caution">
    <text evidence="1">The sequence shown here is derived from an EMBL/GenBank/DDBJ whole genome shotgun (WGS) entry which is preliminary data.</text>
</comment>
<proteinExistence type="predicted"/>